<dbReference type="Ensembl" id="ENSPMAT00000000661.1">
    <property type="protein sequence ID" value="ENSPMAP00000000660.1"/>
    <property type="gene ID" value="ENSPMAG00000000601.1"/>
</dbReference>
<evidence type="ECO:0000256" key="14">
    <source>
        <dbReference type="SAM" id="SignalP"/>
    </source>
</evidence>
<evidence type="ECO:0000259" key="15">
    <source>
        <dbReference type="PROSITE" id="PS50268"/>
    </source>
</evidence>
<dbReference type="FunFam" id="2.60.40.60:FF:000043">
    <property type="entry name" value="Protocadherin 1"/>
    <property type="match status" value="1"/>
</dbReference>
<keyword evidence="10" id="KW-0325">Glycoprotein</keyword>
<sequence>VMASGCGAWAARPGWLPPLLVPPLLLLLSTLSSAEEFKVSYRVAEELREGAFIGNPSVDLRLADYNLELTYKVMLSKAEDAAPPLVRVNPRTGELFAAGRKMDREALCGGQDPGDECHVDVQVGVLPVQPGPFFKLIEVRINVEDINDNAPAFAAPVLTVSVPENAPAGKRFPIQPANDPDSEANGVRRYELLPSDPATVSAFELSVTETANGEKVPYLVVRKSLDREERQLYEMNLRAVDGGSPPHSGSAVLRINVTDTNDNSPVFDQAEVNVEIPENSPVGTHVVQLHASDRDAGSNAEVVYRLGTSTGGAGSGQGGKRLFRLDQNSGLVTVNGLLNREESPVYRIIILATDKGPEPVPATATVTVTVTDVNDNSPTIEIRDIVAPVNGVIYISEASHVNLPVALITVSDPDIGANGAVTCYIYNPEVPFQLKKLTYPNQYLLETRETLDYETKNEYVVQIKAADAGATSLSRTMSVTIKLLDSNDNAPVFTEPTYKVSVPENNVIGKHLITVSATDRDMDKNAEMVYFLGPDAPTMFHMDPETGIISLTEQLDREKKANYSFTILAKDQGIPVLEGNATVIVNVLDVNDNRPRFSLAEFDFYVNENVPKHSTVGMVTVADSDEGENGRVRLSILGTDNRQLFSIDPESGMIRSNVGFDREQRHYYVLEVQATDGGEPVRSSTVKVVIHVMDINDNSPIVLMPPSNTTYKFVVPRTLPGTIVTEVSAVDNDAEINAELRYHIVGGNPHNLFHIDPVIGNITLMEPLTETHHGLHRLVVRVSDIGIAVQHHAVALVHVFVNETLENATYIEWLIAGSLQTPLDTDVAGFGRREQEDNKVLLLAAVLAGVLGVALIVLLGVLVHRCYCNRRKGGGGGIVRAKHGGQEWLSPTQEKKHSNGGKNNKKSDNRKKKKHANGAPFSIAIEASKNSEDPTYQTINEAMSWGHESDAPSPIYGLGGGGGGGDGSEHYSHS</sequence>
<feature type="domain" description="Cadherin" evidence="15">
    <location>
        <begin position="35"/>
        <end position="153"/>
    </location>
</feature>
<evidence type="ECO:0000256" key="4">
    <source>
        <dbReference type="ARBA" id="ARBA00022729"/>
    </source>
</evidence>
<dbReference type="SUPFAM" id="SSF49313">
    <property type="entry name" value="Cadherin-like"/>
    <property type="match status" value="6"/>
</dbReference>
<keyword evidence="7" id="KW-0130">Cell adhesion</keyword>
<evidence type="ECO:0000256" key="2">
    <source>
        <dbReference type="ARBA" id="ARBA00022475"/>
    </source>
</evidence>
<feature type="domain" description="Cadherin" evidence="15">
    <location>
        <begin position="598"/>
        <end position="702"/>
    </location>
</feature>
<dbReference type="Pfam" id="PF08374">
    <property type="entry name" value="Protocadherin"/>
    <property type="match status" value="1"/>
</dbReference>
<keyword evidence="3 13" id="KW-0812">Transmembrane</keyword>
<keyword evidence="4 14" id="KW-0732">Signal</keyword>
<dbReference type="InterPro" id="IPR013585">
    <property type="entry name" value="Protocadherin"/>
</dbReference>
<evidence type="ECO:0000256" key="1">
    <source>
        <dbReference type="ARBA" id="ARBA00004251"/>
    </source>
</evidence>
<evidence type="ECO:0000313" key="16">
    <source>
        <dbReference type="Ensembl" id="ENSPMAP00000000660.1"/>
    </source>
</evidence>
<dbReference type="PROSITE" id="PS50268">
    <property type="entry name" value="CADHERIN_2"/>
    <property type="match status" value="7"/>
</dbReference>
<evidence type="ECO:0000256" key="5">
    <source>
        <dbReference type="ARBA" id="ARBA00022737"/>
    </source>
</evidence>
<feature type="compositionally biased region" description="Gly residues" evidence="12">
    <location>
        <begin position="957"/>
        <end position="966"/>
    </location>
</feature>
<name>S4R630_PETMA</name>
<keyword evidence="5" id="KW-0677">Repeat</keyword>
<dbReference type="PANTHER" id="PTHR24028:SF347">
    <property type="entry name" value="PROTOCADHERIN FAT 1-LIKE ISOFORM X1"/>
    <property type="match status" value="1"/>
</dbReference>
<dbReference type="Pfam" id="PF08266">
    <property type="entry name" value="Cadherin_2"/>
    <property type="match status" value="1"/>
</dbReference>
<dbReference type="FunFam" id="2.60.40.60:FF:000016">
    <property type="entry name" value="Protocadherin 9"/>
    <property type="match status" value="1"/>
</dbReference>
<evidence type="ECO:0000256" key="12">
    <source>
        <dbReference type="SAM" id="MobiDB-lite"/>
    </source>
</evidence>
<accession>S4R630</accession>
<dbReference type="InterPro" id="IPR050174">
    <property type="entry name" value="Protocadherin/Cadherin-CA"/>
</dbReference>
<dbReference type="FunFam" id="2.60.40.60:FF:000036">
    <property type="entry name" value="Protocadherin 9"/>
    <property type="match status" value="1"/>
</dbReference>
<dbReference type="PANTHER" id="PTHR24028">
    <property type="entry name" value="CADHERIN-87A"/>
    <property type="match status" value="1"/>
</dbReference>
<evidence type="ECO:0000256" key="10">
    <source>
        <dbReference type="ARBA" id="ARBA00023180"/>
    </source>
</evidence>
<dbReference type="OMA" id="MSWGHES"/>
<dbReference type="Pfam" id="PF00028">
    <property type="entry name" value="Cadherin"/>
    <property type="match status" value="6"/>
</dbReference>
<dbReference type="PROSITE" id="PS00232">
    <property type="entry name" value="CADHERIN_1"/>
    <property type="match status" value="4"/>
</dbReference>
<reference evidence="16" key="1">
    <citation type="submission" date="2025-08" db="UniProtKB">
        <authorList>
            <consortium name="Ensembl"/>
        </authorList>
    </citation>
    <scope>IDENTIFICATION</scope>
</reference>
<feature type="domain" description="Cadherin" evidence="15">
    <location>
        <begin position="720"/>
        <end position="811"/>
    </location>
</feature>
<feature type="domain" description="Cadherin" evidence="15">
    <location>
        <begin position="494"/>
        <end position="597"/>
    </location>
</feature>
<feature type="transmembrane region" description="Helical" evidence="13">
    <location>
        <begin position="840"/>
        <end position="863"/>
    </location>
</feature>
<comment type="subcellular location">
    <subcellularLocation>
        <location evidence="1">Cell membrane</location>
        <topology evidence="1">Single-pass type I membrane protein</topology>
    </subcellularLocation>
</comment>
<dbReference type="GO" id="GO:0005886">
    <property type="term" value="C:plasma membrane"/>
    <property type="evidence" value="ECO:0007669"/>
    <property type="project" value="UniProtKB-SubCell"/>
</dbReference>
<reference evidence="16" key="2">
    <citation type="submission" date="2025-09" db="UniProtKB">
        <authorList>
            <consortium name="Ensembl"/>
        </authorList>
    </citation>
    <scope>IDENTIFICATION</scope>
</reference>
<proteinExistence type="predicted"/>
<organism evidence="16">
    <name type="scientific">Petromyzon marinus</name>
    <name type="common">Sea lamprey</name>
    <dbReference type="NCBI Taxonomy" id="7757"/>
    <lineage>
        <taxon>Eukaryota</taxon>
        <taxon>Metazoa</taxon>
        <taxon>Chordata</taxon>
        <taxon>Craniata</taxon>
        <taxon>Vertebrata</taxon>
        <taxon>Cyclostomata</taxon>
        <taxon>Hyperoartia</taxon>
        <taxon>Petromyzontiformes</taxon>
        <taxon>Petromyzontidae</taxon>
        <taxon>Petromyzon</taxon>
    </lineage>
</organism>
<dbReference type="CDD" id="cd11304">
    <property type="entry name" value="Cadherin_repeat"/>
    <property type="match status" value="7"/>
</dbReference>
<feature type="domain" description="Cadherin" evidence="15">
    <location>
        <begin position="268"/>
        <end position="380"/>
    </location>
</feature>
<dbReference type="PRINTS" id="PR00205">
    <property type="entry name" value="CADHERIN"/>
</dbReference>
<evidence type="ECO:0000256" key="6">
    <source>
        <dbReference type="ARBA" id="ARBA00022837"/>
    </source>
</evidence>
<keyword evidence="2" id="KW-1003">Cell membrane</keyword>
<feature type="domain" description="Cadherin" evidence="15">
    <location>
        <begin position="154"/>
        <end position="267"/>
    </location>
</feature>
<dbReference type="Gene3D" id="2.60.40.60">
    <property type="entry name" value="Cadherins"/>
    <property type="match status" value="7"/>
</dbReference>
<dbReference type="InterPro" id="IPR013164">
    <property type="entry name" value="Cadherin_N"/>
</dbReference>
<dbReference type="AlphaFoldDB" id="S4R630"/>
<feature type="region of interest" description="Disordered" evidence="12">
    <location>
        <begin position="882"/>
        <end position="974"/>
    </location>
</feature>
<feature type="signal peptide" evidence="14">
    <location>
        <begin position="1"/>
        <end position="34"/>
    </location>
</feature>
<dbReference type="STRING" id="7757.ENSPMAP00000000660"/>
<protein>
    <submittedName>
        <fullName evidence="16">Protocadherin 11 Y-linked</fullName>
    </submittedName>
</protein>
<dbReference type="GO" id="GO:0007156">
    <property type="term" value="P:homophilic cell adhesion via plasma membrane adhesion molecules"/>
    <property type="evidence" value="ECO:0007669"/>
    <property type="project" value="InterPro"/>
</dbReference>
<evidence type="ECO:0000256" key="13">
    <source>
        <dbReference type="SAM" id="Phobius"/>
    </source>
</evidence>
<dbReference type="SMART" id="SM00112">
    <property type="entry name" value="CA"/>
    <property type="match status" value="7"/>
</dbReference>
<keyword evidence="6 11" id="KW-0106">Calcium</keyword>
<keyword evidence="8 13" id="KW-1133">Transmembrane helix</keyword>
<dbReference type="InterPro" id="IPR015919">
    <property type="entry name" value="Cadherin-like_sf"/>
</dbReference>
<feature type="chain" id="PRO_5004522360" evidence="14">
    <location>
        <begin position="35"/>
        <end position="974"/>
    </location>
</feature>
<evidence type="ECO:0000256" key="7">
    <source>
        <dbReference type="ARBA" id="ARBA00022889"/>
    </source>
</evidence>
<dbReference type="FunFam" id="2.60.40.60:FF:000005">
    <property type="entry name" value="Protocadherin 9"/>
    <property type="match status" value="2"/>
</dbReference>
<dbReference type="InterPro" id="IPR020894">
    <property type="entry name" value="Cadherin_CS"/>
</dbReference>
<dbReference type="FunFam" id="2.60.40.60:FF:000072">
    <property type="entry name" value="Protocadherin 1"/>
    <property type="match status" value="1"/>
</dbReference>
<evidence type="ECO:0000256" key="8">
    <source>
        <dbReference type="ARBA" id="ARBA00022989"/>
    </source>
</evidence>
<dbReference type="HOGENOM" id="CLU_006480_5_3_1"/>
<evidence type="ECO:0000256" key="9">
    <source>
        <dbReference type="ARBA" id="ARBA00023136"/>
    </source>
</evidence>
<evidence type="ECO:0000256" key="11">
    <source>
        <dbReference type="PROSITE-ProRule" id="PRU00043"/>
    </source>
</evidence>
<dbReference type="GO" id="GO:0005509">
    <property type="term" value="F:calcium ion binding"/>
    <property type="evidence" value="ECO:0007669"/>
    <property type="project" value="UniProtKB-UniRule"/>
</dbReference>
<feature type="domain" description="Cadherin" evidence="15">
    <location>
        <begin position="395"/>
        <end position="493"/>
    </location>
</feature>
<dbReference type="InterPro" id="IPR002126">
    <property type="entry name" value="Cadherin-like_dom"/>
</dbReference>
<keyword evidence="9 13" id="KW-0472">Membrane</keyword>
<dbReference type="GeneTree" id="ENSGT00940000158335"/>
<evidence type="ECO:0000256" key="3">
    <source>
        <dbReference type="ARBA" id="ARBA00022692"/>
    </source>
</evidence>